<keyword evidence="3" id="KW-1185">Reference proteome</keyword>
<dbReference type="AlphaFoldDB" id="A0A7G1KJ36"/>
<evidence type="ECO:0000313" key="2">
    <source>
        <dbReference type="EMBL" id="BCK53424.1"/>
    </source>
</evidence>
<organism evidence="2 3">
    <name type="scientific">Nocardia wallacei</name>
    <dbReference type="NCBI Taxonomy" id="480035"/>
    <lineage>
        <taxon>Bacteria</taxon>
        <taxon>Bacillati</taxon>
        <taxon>Actinomycetota</taxon>
        <taxon>Actinomycetes</taxon>
        <taxon>Mycobacteriales</taxon>
        <taxon>Nocardiaceae</taxon>
        <taxon>Nocardia</taxon>
    </lineage>
</organism>
<dbReference type="KEGG" id="nwl:NWFMUON74_11960"/>
<feature type="region of interest" description="Disordered" evidence="1">
    <location>
        <begin position="41"/>
        <end position="60"/>
    </location>
</feature>
<protein>
    <submittedName>
        <fullName evidence="2">Uncharacterized protein</fullName>
    </submittedName>
</protein>
<accession>A0A7G1KJ36</accession>
<reference evidence="2 3" key="1">
    <citation type="submission" date="2020-08" db="EMBL/GenBank/DDBJ databases">
        <title>Genome Sequencing of Nocardia wallacei strain FMUON74 and assembly.</title>
        <authorList>
            <person name="Toyokawa M."/>
            <person name="Uesaka K."/>
        </authorList>
    </citation>
    <scope>NUCLEOTIDE SEQUENCE [LARGE SCALE GENOMIC DNA]</scope>
    <source>
        <strain evidence="2 3">FMUON74</strain>
    </source>
</reference>
<evidence type="ECO:0000313" key="3">
    <source>
        <dbReference type="Proteomes" id="UP000516173"/>
    </source>
</evidence>
<evidence type="ECO:0000256" key="1">
    <source>
        <dbReference type="SAM" id="MobiDB-lite"/>
    </source>
</evidence>
<proteinExistence type="predicted"/>
<name>A0A7G1KJ36_9NOCA</name>
<gene>
    <name evidence="2" type="ORF">NWFMUON74_11960</name>
</gene>
<dbReference type="EMBL" id="AP023396">
    <property type="protein sequence ID" value="BCK53424.1"/>
    <property type="molecule type" value="Genomic_DNA"/>
</dbReference>
<dbReference type="Proteomes" id="UP000516173">
    <property type="component" value="Chromosome"/>
</dbReference>
<sequence>MGANSIHNMRARTDRISAARAIRRGCRFTARRLSVRLAGRDKGTGVARRSRSHAELSSVHGAHPMPAACEIAPRLYNTAALSLK</sequence>